<evidence type="ECO:0000259" key="4">
    <source>
        <dbReference type="PROSITE" id="PS50835"/>
    </source>
</evidence>
<dbReference type="InterPro" id="IPR013162">
    <property type="entry name" value="CD80_C2-set"/>
</dbReference>
<feature type="domain" description="Ig-like" evidence="4">
    <location>
        <begin position="107"/>
        <end position="207"/>
    </location>
</feature>
<dbReference type="Gene3D" id="2.60.40.10">
    <property type="entry name" value="Immunoglobulins"/>
    <property type="match status" value="2"/>
</dbReference>
<dbReference type="PROSITE" id="PS50835">
    <property type="entry name" value="IG_LIKE"/>
    <property type="match status" value="2"/>
</dbReference>
<dbReference type="SMART" id="SM00409">
    <property type="entry name" value="IG"/>
    <property type="match status" value="2"/>
</dbReference>
<dbReference type="InterPro" id="IPR013783">
    <property type="entry name" value="Ig-like_fold"/>
</dbReference>
<sequence>MPSSLGDVLSCKSEQHFEIHRPGIISCTVSESIYGFYWYFENNPQSIVTLLEDRQAGPRSGDLTIAQNGSLIFSSVSMSDEGQYRVDAILDAGGDVSMYIDVFIVVPTTQMFPTIDGCQGDDCRLFWYGELKLTCTMVGRPAVTLIWYNDTVEAPVTDATEQSYKDPTSDMFVSSSNINVKIDIENVQNLTCIPSGLSVSERTKNASVLLMGPTNLANVYKTKYLNINEKTSYNELLQNRCDREAMFIQTTEPSGETISVADKYADHGPLVLTSMCRSNHTYTRTSIKLLRYKTPDDNSVSFVEHCQSKNNCIIAADDGNATLTCVVNNTRPAAEISWKVGNQHVSIIETSASSSCIFDVCNSSVTIRVKVTSYNGQIEYPQCLMCLVTLPGSGFSDMSSVTLQLKGKKILLSDNEFKGKGELAVNI</sequence>
<evidence type="ECO:0000313" key="6">
    <source>
        <dbReference type="Proteomes" id="UP000230750"/>
    </source>
</evidence>
<dbReference type="InterPro" id="IPR003599">
    <property type="entry name" value="Ig_sub"/>
</dbReference>
<protein>
    <recommendedName>
        <fullName evidence="4">Ig-like domain-containing protein</fullName>
    </recommendedName>
</protein>
<keyword evidence="3" id="KW-1015">Disulfide bond</keyword>
<accession>A0A2G8KLD8</accession>
<evidence type="ECO:0000256" key="1">
    <source>
        <dbReference type="ARBA" id="ARBA00004167"/>
    </source>
</evidence>
<keyword evidence="6" id="KW-1185">Reference proteome</keyword>
<dbReference type="SUPFAM" id="SSF48726">
    <property type="entry name" value="Immunoglobulin"/>
    <property type="match status" value="2"/>
</dbReference>
<dbReference type="OrthoDB" id="10012075at2759"/>
<evidence type="ECO:0000313" key="5">
    <source>
        <dbReference type="EMBL" id="PIK48834.1"/>
    </source>
</evidence>
<dbReference type="InterPro" id="IPR036179">
    <property type="entry name" value="Ig-like_dom_sf"/>
</dbReference>
<name>A0A2G8KLD8_STIJA</name>
<dbReference type="GO" id="GO:0016020">
    <property type="term" value="C:membrane"/>
    <property type="evidence" value="ECO:0007669"/>
    <property type="project" value="UniProtKB-SubCell"/>
</dbReference>
<proteinExistence type="predicted"/>
<reference evidence="5 6" key="1">
    <citation type="journal article" date="2017" name="PLoS Biol.">
        <title>The sea cucumber genome provides insights into morphological evolution and visceral regeneration.</title>
        <authorList>
            <person name="Zhang X."/>
            <person name="Sun L."/>
            <person name="Yuan J."/>
            <person name="Sun Y."/>
            <person name="Gao Y."/>
            <person name="Zhang L."/>
            <person name="Li S."/>
            <person name="Dai H."/>
            <person name="Hamel J.F."/>
            <person name="Liu C."/>
            <person name="Yu Y."/>
            <person name="Liu S."/>
            <person name="Lin W."/>
            <person name="Guo K."/>
            <person name="Jin S."/>
            <person name="Xu P."/>
            <person name="Storey K.B."/>
            <person name="Huan P."/>
            <person name="Zhang T."/>
            <person name="Zhou Y."/>
            <person name="Zhang J."/>
            <person name="Lin C."/>
            <person name="Li X."/>
            <person name="Xing L."/>
            <person name="Huo D."/>
            <person name="Sun M."/>
            <person name="Wang L."/>
            <person name="Mercier A."/>
            <person name="Li F."/>
            <person name="Yang H."/>
            <person name="Xiang J."/>
        </authorList>
    </citation>
    <scope>NUCLEOTIDE SEQUENCE [LARGE SCALE GENOMIC DNA]</scope>
    <source>
        <strain evidence="5">Shaxun</strain>
        <tissue evidence="5">Muscle</tissue>
    </source>
</reference>
<evidence type="ECO:0000256" key="2">
    <source>
        <dbReference type="ARBA" id="ARBA00023136"/>
    </source>
</evidence>
<feature type="domain" description="Ig-like" evidence="4">
    <location>
        <begin position="295"/>
        <end position="402"/>
    </location>
</feature>
<comment type="subcellular location">
    <subcellularLocation>
        <location evidence="1">Membrane</location>
        <topology evidence="1">Single-pass membrane protein</topology>
    </subcellularLocation>
</comment>
<gene>
    <name evidence="5" type="ORF">BSL78_14292</name>
</gene>
<organism evidence="5 6">
    <name type="scientific">Stichopus japonicus</name>
    <name type="common">Sea cucumber</name>
    <dbReference type="NCBI Taxonomy" id="307972"/>
    <lineage>
        <taxon>Eukaryota</taxon>
        <taxon>Metazoa</taxon>
        <taxon>Echinodermata</taxon>
        <taxon>Eleutherozoa</taxon>
        <taxon>Echinozoa</taxon>
        <taxon>Holothuroidea</taxon>
        <taxon>Aspidochirotacea</taxon>
        <taxon>Aspidochirotida</taxon>
        <taxon>Stichopodidae</taxon>
        <taxon>Apostichopus</taxon>
    </lineage>
</organism>
<comment type="caution">
    <text evidence="5">The sequence shown here is derived from an EMBL/GenBank/DDBJ whole genome shotgun (WGS) entry which is preliminary data.</text>
</comment>
<dbReference type="Proteomes" id="UP000230750">
    <property type="component" value="Unassembled WGS sequence"/>
</dbReference>
<dbReference type="AlphaFoldDB" id="A0A2G8KLD8"/>
<dbReference type="InterPro" id="IPR007110">
    <property type="entry name" value="Ig-like_dom"/>
</dbReference>
<dbReference type="EMBL" id="MRZV01000499">
    <property type="protein sequence ID" value="PIK48834.1"/>
    <property type="molecule type" value="Genomic_DNA"/>
</dbReference>
<dbReference type="Pfam" id="PF08205">
    <property type="entry name" value="C2-set_2"/>
    <property type="match status" value="1"/>
</dbReference>
<evidence type="ECO:0000256" key="3">
    <source>
        <dbReference type="ARBA" id="ARBA00023157"/>
    </source>
</evidence>
<keyword evidence="2" id="KW-0472">Membrane</keyword>